<comment type="caution">
    <text evidence="2">The sequence shown here is derived from an EMBL/GenBank/DDBJ whole genome shotgun (WGS) entry which is preliminary data.</text>
</comment>
<keyword evidence="3" id="KW-1185">Reference proteome</keyword>
<protein>
    <recommendedName>
        <fullName evidence="4">PBP domain-containing protein</fullName>
    </recommendedName>
</protein>
<reference evidence="3" key="1">
    <citation type="journal article" date="2019" name="Int. J. Syst. Evol. Microbiol.">
        <title>The Global Catalogue of Microorganisms (GCM) 10K type strain sequencing project: providing services to taxonomists for standard genome sequencing and annotation.</title>
        <authorList>
            <consortium name="The Broad Institute Genomics Platform"/>
            <consortium name="The Broad Institute Genome Sequencing Center for Infectious Disease"/>
            <person name="Wu L."/>
            <person name="Ma J."/>
        </authorList>
    </citation>
    <scope>NUCLEOTIDE SEQUENCE [LARGE SCALE GENOMIC DNA]</scope>
    <source>
        <strain evidence="3">JCM 18298</strain>
    </source>
</reference>
<feature type="compositionally biased region" description="Low complexity" evidence="1">
    <location>
        <begin position="152"/>
        <end position="167"/>
    </location>
</feature>
<feature type="compositionally biased region" description="Polar residues" evidence="1">
    <location>
        <begin position="117"/>
        <end position="129"/>
    </location>
</feature>
<gene>
    <name evidence="2" type="ORF">GCM10023318_03490</name>
</gene>
<feature type="region of interest" description="Disordered" evidence="1">
    <location>
        <begin position="105"/>
        <end position="214"/>
    </location>
</feature>
<evidence type="ECO:0008006" key="4">
    <source>
        <dbReference type="Google" id="ProtNLM"/>
    </source>
</evidence>
<name>A0ABP9JUI1_9NOCA</name>
<dbReference type="NCBIfam" id="NF046112">
    <property type="entry name" value="MSMEG_6209_Nter"/>
    <property type="match status" value="1"/>
</dbReference>
<sequence>MFSTVSTESAAGATCEFGVRVWRRELAAVSRAEDEEIVVVVATVREEQAIRQMTDQLVRDFADTHSVEQVERAVGVARQQFGGHPVRQFVPILVERVARRRLAGKKDSAVGSVVGSPATSASPNATTEASDAVVPEQAPQPDSTPAPVVGDHTGSSHAAGPAGAHGSIDADASEGVVDSADPAVPSHSTGVTNGARTSTTATKPGLGKHASDDDSGGVLAALGAAWSANRRLVSTGLIVALVLVVVAVGFTVRKPAAEAPTAAPAQALTVVHGVVGSEKMAFFQDPKVVDTLARNGLQVDVQPAGSRQIATSTDLDRYDFAFPSSEITAEQIQRQRKVNTRYIPFSSPMAIATFAPIVDVLTRAGVVGPGPTPTLDVGAYLKLVGNNTRWDQLPGNTAYPVGKNILISTTDPRSSNSAALYLAAASYVANNETIVQGTPAEQDVIPTLSRLFVGQGYTENSSEGPFGNYLAGGMGPTPLAWIYESQFVEAAAQGKTTPEMRLLYPGPTVWSRHTLIPLGDSGDRLGQLLSEDKGLQRLAAEHGFRTGDPAQFGAVVAEHGVPVAADLLDVVAPPTYETLEHLIDGVTKSYN</sequence>
<dbReference type="EMBL" id="BAABJM010000001">
    <property type="protein sequence ID" value="GAA5042768.1"/>
    <property type="molecule type" value="Genomic_DNA"/>
</dbReference>
<feature type="compositionally biased region" description="Polar residues" evidence="1">
    <location>
        <begin position="186"/>
        <end position="202"/>
    </location>
</feature>
<dbReference type="Proteomes" id="UP001500603">
    <property type="component" value="Unassembled WGS sequence"/>
</dbReference>
<evidence type="ECO:0000313" key="2">
    <source>
        <dbReference type="EMBL" id="GAA5042768.1"/>
    </source>
</evidence>
<evidence type="ECO:0000313" key="3">
    <source>
        <dbReference type="Proteomes" id="UP001500603"/>
    </source>
</evidence>
<dbReference type="Gene3D" id="1.10.8.1060">
    <property type="entry name" value="Corynebacterium glutamicum thioredoxin-dependent arsenate reductase, N-terminal domain"/>
    <property type="match status" value="1"/>
</dbReference>
<organism evidence="2 3">
    <name type="scientific">Nocardia callitridis</name>
    <dbReference type="NCBI Taxonomy" id="648753"/>
    <lineage>
        <taxon>Bacteria</taxon>
        <taxon>Bacillati</taxon>
        <taxon>Actinomycetota</taxon>
        <taxon>Actinomycetes</taxon>
        <taxon>Mycobacteriales</taxon>
        <taxon>Nocardiaceae</taxon>
        <taxon>Nocardia</taxon>
    </lineage>
</organism>
<evidence type="ECO:0000256" key="1">
    <source>
        <dbReference type="SAM" id="MobiDB-lite"/>
    </source>
</evidence>
<accession>A0ABP9JUI1</accession>
<proteinExistence type="predicted"/>